<dbReference type="GO" id="GO:0030686">
    <property type="term" value="C:90S preribosome"/>
    <property type="evidence" value="ECO:0007669"/>
    <property type="project" value="EnsemblFungi"/>
</dbReference>
<dbReference type="STRING" id="796925.A0A137P8K4"/>
<dbReference type="CDD" id="cd00875">
    <property type="entry name" value="RNA_Cyclase_Class_I"/>
    <property type="match status" value="1"/>
</dbReference>
<dbReference type="NCBIfam" id="TIGR03400">
    <property type="entry name" value="18S_RNA_Rcl1p"/>
    <property type="match status" value="1"/>
</dbReference>
<protein>
    <submittedName>
        <fullName evidence="7">18S rRNA biogenesis protein</fullName>
    </submittedName>
</protein>
<dbReference type="GO" id="GO:0000447">
    <property type="term" value="P:endonucleolytic cleavage in ITS1 to separate SSU-rRNA from 5.8S rRNA and LSU-rRNA from tricistronic rRNA transcript (SSU-rRNA, 5.8S rRNA, LSU-rRNA)"/>
    <property type="evidence" value="ECO:0007669"/>
    <property type="project" value="EnsemblFungi"/>
</dbReference>
<dbReference type="InterPro" id="IPR016443">
    <property type="entry name" value="RNA3'_term_phos_cyc_type_2"/>
</dbReference>
<sequence>MLIKLNSHEGLRQRLVMSTLSGKILRIDGIRSDSDEPGLKDYEVNFLRLLEKFTNGSHIEISVTGTSLVYKPGVIVGGKLSHDCGVLRSIGYFLEPLIMLAPFAKNPVSINLQGITNDNLDISVDLLRVATLRQLKHFGLSDGVSLKILKRGAPPLGGGEINFQCPVVRSLKPIQFIDEGRIKRIRGIAYATRVSPQTPNRVIESVRSVLNQFIPDIYIYTDIYKGNESVAESTSGVNLACELFAEKGETPEDLGVRVGRMLLDEIQDGGCVDSLNQTLALLWMVLAPEDVSKLRIGKLTPYTITFLRDLQKFFNVTFKITPDSENLTVILTCLGTGFVNVNKRSN</sequence>
<dbReference type="InterPro" id="IPR020719">
    <property type="entry name" value="RNA3'_term_phos_cycl-like_CS"/>
</dbReference>
<dbReference type="GO" id="GO:0008047">
    <property type="term" value="F:enzyme activator activity"/>
    <property type="evidence" value="ECO:0007669"/>
    <property type="project" value="EnsemblFungi"/>
</dbReference>
<name>A0A137P8K4_CONC2</name>
<feature type="domain" description="RNA 3'-terminal phosphate cyclase insert" evidence="6">
    <location>
        <begin position="178"/>
        <end position="267"/>
    </location>
</feature>
<dbReference type="AlphaFoldDB" id="A0A137P8K4"/>
<evidence type="ECO:0000259" key="5">
    <source>
        <dbReference type="Pfam" id="PF01137"/>
    </source>
</evidence>
<dbReference type="Gene3D" id="3.65.10.20">
    <property type="entry name" value="RNA 3'-terminal phosphate cyclase domain"/>
    <property type="match status" value="1"/>
</dbReference>
<dbReference type="PANTHER" id="PTHR11096:SF1">
    <property type="entry name" value="RNA 3'-TERMINAL PHOSPHATE CYCLASE-LIKE PROTEIN"/>
    <property type="match status" value="1"/>
</dbReference>
<dbReference type="Pfam" id="PF05189">
    <property type="entry name" value="RTC_insert"/>
    <property type="match status" value="1"/>
</dbReference>
<dbReference type="OrthoDB" id="1911237at2759"/>
<proteinExistence type="inferred from homology"/>
<evidence type="ECO:0000256" key="2">
    <source>
        <dbReference type="ARBA" id="ARBA00007089"/>
    </source>
</evidence>
<dbReference type="EMBL" id="KQ964477">
    <property type="protein sequence ID" value="KXN71338.1"/>
    <property type="molecule type" value="Genomic_DNA"/>
</dbReference>
<dbReference type="GO" id="GO:0032040">
    <property type="term" value="C:small-subunit processome"/>
    <property type="evidence" value="ECO:0007669"/>
    <property type="project" value="EnsemblFungi"/>
</dbReference>
<dbReference type="GO" id="GO:0000480">
    <property type="term" value="P:endonucleolytic cleavage in 5'-ETS of tricistronic rRNA transcript (SSU-rRNA, 5.8S rRNA, LSU-rRNA)"/>
    <property type="evidence" value="ECO:0007669"/>
    <property type="project" value="EnsemblFungi"/>
</dbReference>
<evidence type="ECO:0000313" key="8">
    <source>
        <dbReference type="Proteomes" id="UP000070444"/>
    </source>
</evidence>
<dbReference type="GO" id="GO:2000232">
    <property type="term" value="P:regulation of rRNA processing"/>
    <property type="evidence" value="ECO:0007669"/>
    <property type="project" value="EnsemblFungi"/>
</dbReference>
<keyword evidence="4" id="KW-0539">Nucleus</keyword>
<reference evidence="7 8" key="1">
    <citation type="journal article" date="2015" name="Genome Biol. Evol.">
        <title>Phylogenomic analyses indicate that early fungi evolved digesting cell walls of algal ancestors of land plants.</title>
        <authorList>
            <person name="Chang Y."/>
            <person name="Wang S."/>
            <person name="Sekimoto S."/>
            <person name="Aerts A.L."/>
            <person name="Choi C."/>
            <person name="Clum A."/>
            <person name="LaButti K.M."/>
            <person name="Lindquist E.A."/>
            <person name="Yee Ngan C."/>
            <person name="Ohm R.A."/>
            <person name="Salamov A.A."/>
            <person name="Grigoriev I.V."/>
            <person name="Spatafora J.W."/>
            <person name="Berbee M.L."/>
        </authorList>
    </citation>
    <scope>NUCLEOTIDE SEQUENCE [LARGE SCALE GENOMIC DNA]</scope>
    <source>
        <strain evidence="7 8">NRRL 28638</strain>
    </source>
</reference>
<dbReference type="PROSITE" id="PS01287">
    <property type="entry name" value="RTC"/>
    <property type="match status" value="1"/>
</dbReference>
<dbReference type="InterPro" id="IPR023797">
    <property type="entry name" value="RNA3'_phos_cyclase_dom"/>
</dbReference>
<dbReference type="Proteomes" id="UP000070444">
    <property type="component" value="Unassembled WGS sequence"/>
</dbReference>
<comment type="subcellular location">
    <subcellularLocation>
        <location evidence="1">Nucleus</location>
        <location evidence="1">Nucleolus</location>
    </subcellularLocation>
</comment>
<dbReference type="GO" id="GO:0000472">
    <property type="term" value="P:endonucleolytic cleavage to generate mature 5'-end of SSU-rRNA from (SSU-rRNA, 5.8S rRNA, LSU-rRNA)"/>
    <property type="evidence" value="ECO:0007669"/>
    <property type="project" value="EnsemblFungi"/>
</dbReference>
<dbReference type="OMA" id="YTDQNKG"/>
<evidence type="ECO:0000256" key="1">
    <source>
        <dbReference type="ARBA" id="ARBA00004604"/>
    </source>
</evidence>
<accession>A0A137P8K4</accession>
<dbReference type="InterPro" id="IPR013792">
    <property type="entry name" value="RNA3'P_cycl/enolpyr_Trfase_a/b"/>
</dbReference>
<keyword evidence="8" id="KW-1185">Reference proteome</keyword>
<dbReference type="Gene3D" id="3.30.360.20">
    <property type="entry name" value="RNA 3'-terminal phosphate cyclase, insert domain"/>
    <property type="match status" value="1"/>
</dbReference>
<dbReference type="GO" id="GO:0004521">
    <property type="term" value="F:RNA endonuclease activity"/>
    <property type="evidence" value="ECO:0007669"/>
    <property type="project" value="EnsemblFungi"/>
</dbReference>
<evidence type="ECO:0000256" key="4">
    <source>
        <dbReference type="ARBA" id="ARBA00023242"/>
    </source>
</evidence>
<comment type="similarity">
    <text evidence="2">Belongs to the RNA 3'-terminal cyclase family. Type 2 subfamily.</text>
</comment>
<evidence type="ECO:0000256" key="3">
    <source>
        <dbReference type="ARBA" id="ARBA00022517"/>
    </source>
</evidence>
<keyword evidence="3" id="KW-0690">Ribosome biogenesis</keyword>
<dbReference type="InterPro" id="IPR013791">
    <property type="entry name" value="RNA3'-term_phos_cycl_insert"/>
</dbReference>
<dbReference type="InterPro" id="IPR037136">
    <property type="entry name" value="RNA3'_phos_cyclase_dom_sf"/>
</dbReference>
<dbReference type="InterPro" id="IPR000228">
    <property type="entry name" value="RNA3'_term_phos_cyc"/>
</dbReference>
<dbReference type="Pfam" id="PF01137">
    <property type="entry name" value="RTC"/>
    <property type="match status" value="1"/>
</dbReference>
<dbReference type="InterPro" id="IPR036553">
    <property type="entry name" value="RPTC_insert"/>
</dbReference>
<gene>
    <name evidence="7" type="ORF">CONCODRAFT_16985</name>
</gene>
<evidence type="ECO:0000259" key="6">
    <source>
        <dbReference type="Pfam" id="PF05189"/>
    </source>
</evidence>
<evidence type="ECO:0000313" key="7">
    <source>
        <dbReference type="EMBL" id="KXN71338.1"/>
    </source>
</evidence>
<feature type="domain" description="RNA 3'-terminal phosphate cyclase" evidence="5">
    <location>
        <begin position="7"/>
        <end position="320"/>
    </location>
</feature>
<dbReference type="PANTHER" id="PTHR11096">
    <property type="entry name" value="RNA 3' TERMINAL PHOSPHATE CYCLASE"/>
    <property type="match status" value="1"/>
</dbReference>
<dbReference type="SUPFAM" id="SSF55205">
    <property type="entry name" value="EPT/RTPC-like"/>
    <property type="match status" value="1"/>
</dbReference>
<organism evidence="7 8">
    <name type="scientific">Conidiobolus coronatus (strain ATCC 28846 / CBS 209.66 / NRRL 28638)</name>
    <name type="common">Delacroixia coronata</name>
    <dbReference type="NCBI Taxonomy" id="796925"/>
    <lineage>
        <taxon>Eukaryota</taxon>
        <taxon>Fungi</taxon>
        <taxon>Fungi incertae sedis</taxon>
        <taxon>Zoopagomycota</taxon>
        <taxon>Entomophthoromycotina</taxon>
        <taxon>Entomophthoromycetes</taxon>
        <taxon>Entomophthorales</taxon>
        <taxon>Ancylistaceae</taxon>
        <taxon>Conidiobolus</taxon>
    </lineage>
</organism>